<feature type="region of interest" description="Disordered" evidence="1">
    <location>
        <begin position="1"/>
        <end position="51"/>
    </location>
</feature>
<dbReference type="AlphaFoldDB" id="A0A1S3IHJ2"/>
<gene>
    <name evidence="3" type="primary">LOC106164382</name>
</gene>
<dbReference type="RefSeq" id="XP_013397730.1">
    <property type="nucleotide sequence ID" value="XM_013542276.1"/>
</dbReference>
<keyword evidence="2" id="KW-1185">Reference proteome</keyword>
<dbReference type="KEGG" id="lak:106164382"/>
<organism evidence="2 3">
    <name type="scientific">Lingula anatina</name>
    <name type="common">Brachiopod</name>
    <name type="synonym">Lingula unguis</name>
    <dbReference type="NCBI Taxonomy" id="7574"/>
    <lineage>
        <taxon>Eukaryota</taxon>
        <taxon>Metazoa</taxon>
        <taxon>Spiralia</taxon>
        <taxon>Lophotrochozoa</taxon>
        <taxon>Brachiopoda</taxon>
        <taxon>Linguliformea</taxon>
        <taxon>Lingulata</taxon>
        <taxon>Lingulida</taxon>
        <taxon>Linguloidea</taxon>
        <taxon>Lingulidae</taxon>
        <taxon>Lingula</taxon>
    </lineage>
</organism>
<dbReference type="Proteomes" id="UP000085678">
    <property type="component" value="Unplaced"/>
</dbReference>
<reference evidence="3" key="1">
    <citation type="submission" date="2025-08" db="UniProtKB">
        <authorList>
            <consortium name="RefSeq"/>
        </authorList>
    </citation>
    <scope>IDENTIFICATION</scope>
    <source>
        <tissue evidence="3">Gonads</tissue>
    </source>
</reference>
<dbReference type="OrthoDB" id="10252328at2759"/>
<accession>A0A1S3IHJ2</accession>
<evidence type="ECO:0000256" key="1">
    <source>
        <dbReference type="SAM" id="MobiDB-lite"/>
    </source>
</evidence>
<protein>
    <submittedName>
        <fullName evidence="3">Uncharacterized protein LOC106164382</fullName>
    </submittedName>
</protein>
<dbReference type="PANTHER" id="PTHR47508">
    <property type="entry name" value="SAM DOMAIN-CONTAINING PROTEIN-RELATED"/>
    <property type="match status" value="1"/>
</dbReference>
<name>A0A1S3IHJ2_LINAN</name>
<evidence type="ECO:0000313" key="2">
    <source>
        <dbReference type="Proteomes" id="UP000085678"/>
    </source>
</evidence>
<evidence type="ECO:0000313" key="3">
    <source>
        <dbReference type="RefSeq" id="XP_013397730.1"/>
    </source>
</evidence>
<feature type="region of interest" description="Disordered" evidence="1">
    <location>
        <begin position="225"/>
        <end position="259"/>
    </location>
</feature>
<dbReference type="PANTHER" id="PTHR47508:SF1">
    <property type="entry name" value="NON-SPECIFIC SERINE_THREONINE PROTEIN KINASE"/>
    <property type="match status" value="1"/>
</dbReference>
<feature type="compositionally biased region" description="Basic and acidic residues" evidence="1">
    <location>
        <begin position="229"/>
        <end position="239"/>
    </location>
</feature>
<feature type="compositionally biased region" description="Basic and acidic residues" evidence="1">
    <location>
        <begin position="11"/>
        <end position="38"/>
    </location>
</feature>
<dbReference type="InParanoid" id="A0A1S3IHJ2"/>
<proteinExistence type="predicted"/>
<dbReference type="GeneID" id="106164382"/>
<sequence>MLRLLQFNDSSGEKESEKENSKDAEKDEEKEKDEERKLSTPHAFSKIKKDHPHGHKHCYRVLCEHEQGWHVAGDPIPAPNMNDTFLHKLIPYLARIMAIVKHSKHITLNCISGEEGEQFLKWLEETPRNAVSEWQDVYRDLLQEVLKADKDSTMAGLARCHLPSGKVAWLCEGHRSQGRITVLSSTGSSAVSAPDAGKENFMLKALMAPDNQLTLKYKAHNETQMAAAMKDKKKAETTQKPKSGKTARPSETGPPSVNPLVAATANAMTLDAVQRTAATGNNSQRTKARFKAAGIVAAVAGQKRNSSQTCVIL</sequence>